<organism evidence="2 3">
    <name type="scientific">Microlunatus kandeliicorticis</name>
    <dbReference type="NCBI Taxonomy" id="1759536"/>
    <lineage>
        <taxon>Bacteria</taxon>
        <taxon>Bacillati</taxon>
        <taxon>Actinomycetota</taxon>
        <taxon>Actinomycetes</taxon>
        <taxon>Propionibacteriales</taxon>
        <taxon>Propionibacteriaceae</taxon>
        <taxon>Microlunatus</taxon>
    </lineage>
</organism>
<keyword evidence="1" id="KW-0812">Transmembrane</keyword>
<sequence>MHPLDLAAVLGGVGRLVQVVLALFGLGLVTAFSPTTFGIEIGVLERARRARLQLLMIILGACAGATLLAALFAVASPQALNTLWTGQVRALIGQRWFDAAVGLALVIIGVVRWVRARSPRKPRRVGGTDRPRVLFTVVAVETMISTTRLATVFLAVRALGTTAPVFWSLGYSLFLLGVIAPYVGLAFALHRAPGFGRAVRRLIDGVGRRDLRRPVAVGLIVVGALLLVWAGSVLVPLQR</sequence>
<feature type="transmembrane region" description="Helical" evidence="1">
    <location>
        <begin position="211"/>
        <end position="235"/>
    </location>
</feature>
<evidence type="ECO:0008006" key="4">
    <source>
        <dbReference type="Google" id="ProtNLM"/>
    </source>
</evidence>
<reference evidence="2 3" key="1">
    <citation type="submission" date="2020-07" db="EMBL/GenBank/DDBJ databases">
        <title>Sequencing the genomes of 1000 actinobacteria strains.</title>
        <authorList>
            <person name="Klenk H.-P."/>
        </authorList>
    </citation>
    <scope>NUCLEOTIDE SEQUENCE [LARGE SCALE GENOMIC DNA]</scope>
    <source>
        <strain evidence="2 3">DSM 100723</strain>
    </source>
</reference>
<feature type="transmembrane region" description="Helical" evidence="1">
    <location>
        <begin position="134"/>
        <end position="159"/>
    </location>
</feature>
<dbReference type="EMBL" id="JACGWT010000001">
    <property type="protein sequence ID" value="MBA8793000.1"/>
    <property type="molecule type" value="Genomic_DNA"/>
</dbReference>
<protein>
    <recommendedName>
        <fullName evidence="4">Sap, sulfolipid-1-addressing protein</fullName>
    </recommendedName>
</protein>
<accession>A0A7W3IPT3</accession>
<comment type="caution">
    <text evidence="2">The sequence shown here is derived from an EMBL/GenBank/DDBJ whole genome shotgun (WGS) entry which is preliminary data.</text>
</comment>
<evidence type="ECO:0000313" key="3">
    <source>
        <dbReference type="Proteomes" id="UP000523079"/>
    </source>
</evidence>
<keyword evidence="1" id="KW-1133">Transmembrane helix</keyword>
<proteinExistence type="predicted"/>
<feature type="transmembrane region" description="Helical" evidence="1">
    <location>
        <begin position="165"/>
        <end position="190"/>
    </location>
</feature>
<dbReference type="AlphaFoldDB" id="A0A7W3IPT3"/>
<gene>
    <name evidence="2" type="ORF">FHX74_000594</name>
</gene>
<feature type="transmembrane region" description="Helical" evidence="1">
    <location>
        <begin position="20"/>
        <end position="42"/>
    </location>
</feature>
<keyword evidence="1" id="KW-0472">Membrane</keyword>
<evidence type="ECO:0000256" key="1">
    <source>
        <dbReference type="SAM" id="Phobius"/>
    </source>
</evidence>
<feature type="transmembrane region" description="Helical" evidence="1">
    <location>
        <begin position="96"/>
        <end position="114"/>
    </location>
</feature>
<dbReference type="Proteomes" id="UP000523079">
    <property type="component" value="Unassembled WGS sequence"/>
</dbReference>
<dbReference type="RefSeq" id="WP_182558565.1">
    <property type="nucleotide sequence ID" value="NZ_JACGWT010000001.1"/>
</dbReference>
<name>A0A7W3IPT3_9ACTN</name>
<feature type="transmembrane region" description="Helical" evidence="1">
    <location>
        <begin position="54"/>
        <end position="76"/>
    </location>
</feature>
<evidence type="ECO:0000313" key="2">
    <source>
        <dbReference type="EMBL" id="MBA8793000.1"/>
    </source>
</evidence>
<keyword evidence="3" id="KW-1185">Reference proteome</keyword>